<evidence type="ECO:0000256" key="3">
    <source>
        <dbReference type="ARBA" id="ARBA00022454"/>
    </source>
</evidence>
<dbReference type="InterPro" id="IPR027165">
    <property type="entry name" value="CND3"/>
</dbReference>
<name>A0AAV4G385_9GAST</name>
<dbReference type="EMBL" id="BMAT01008204">
    <property type="protein sequence ID" value="GFR80137.1"/>
    <property type="molecule type" value="Genomic_DNA"/>
</dbReference>
<dbReference type="PANTHER" id="PTHR14418">
    <property type="entry name" value="CONDENSIN COMPLEX SUBUNIT 3-RELATED"/>
    <property type="match status" value="1"/>
</dbReference>
<dbReference type="InterPro" id="IPR011989">
    <property type="entry name" value="ARM-like"/>
</dbReference>
<dbReference type="Pfam" id="PF23055">
    <property type="entry name" value="DUF7041"/>
    <property type="match status" value="1"/>
</dbReference>
<dbReference type="GO" id="GO:0000796">
    <property type="term" value="C:condensin complex"/>
    <property type="evidence" value="ECO:0007669"/>
    <property type="project" value="InterPro"/>
</dbReference>
<feature type="domain" description="UVR" evidence="9">
    <location>
        <begin position="497"/>
        <end position="529"/>
    </location>
</feature>
<comment type="similarity">
    <text evidence="2">Belongs to the CND3 (condensin subunit 3) family.</text>
</comment>
<keyword evidence="13" id="KW-1185">Reference proteome</keyword>
<sequence length="1027" mass="115939">MADTSPLKELLIECQDTQNQHGLLKTFYELYKNTDNDEFTSEFLSLIRHPMAVYTREPCVEKTIDFLSKAVTYVAAKDNKNQINKDPKTAEIDEQEDDEMHPLLSSLFNFLLDVNSAKERAIRFRVCQLVTHLLRDLGEGAQIDDELYDRIYRCMVQRLRDKCAQVRVHAVLALTRLQDPTETCPIIKAYMILMTKDPNMEVRRIVLTCIAPSTVSLPAILERTRDVKEAVRRSAYSVIAEKVPLRALTIQQRVDIIQSGLGDRSETVKTTCASKLLQSWLRACQGNALELLERLDVQSSVKVCHKALHQLFKTSGILDLVGNFDLIDSKQLIPEEKLSCESSFYWKSVVEYIQSQGHEYEEQLDSVRPNCIEFCTYVKKFSEQLRDCTDMEKSLDLEFIMEQLLQLLAMMDFTDNASRKATEKLLHNLLVSEYVGPSLVSAILPCLEKVHASTDLLINYLAETISEIREPITLVETKLTTEKQITLDKKIAGIRVKVNELRHELSDCIEKQDFERAARIKMSISELDAERSSLLEESQPAVEEVRTHKNDPLTVLKCLTIICELLISVNVKKWSPQLQGLMEDQILPGMINEEAELRNLAVKAIGLCCHIKKNMVMQHLPVLLQDPDLRCVAAEGLSKLILSGRVVSAKLLSHLLLMWFNPLLEDDENLGQILGSFFPLFSFSRSENQQLFEEAFLPTLKTLTRAPTSSPLSEINEVNVANFLIYMTDAQHLVENAKDNTIVKENPCHDSLAVKLCNEVLSHPDSFAVKLWIQALNQLKISPDNLSLHKDLMKMSEKIAMVVTEKPCLKLLEKFRGIVSCLMDAHTESEEEVAEAESAQNEAQSSEDAGKGLRFTSIMAVESVAIKLKLPTFWVTSPLAWFAQAEAQFALRNITQDETKYFHVLAALDTNTATRALSLLTAPPPSNKYGALKEFLISAFGLTDEERASTLLDLVGLGDYKPSELMNNMLSLLGSHTPCFLFKQIFMRQLPDQVRASLATSATSDYRALALEADKLFLAMNQHTASL</sequence>
<keyword evidence="8" id="KW-0175">Coiled coil</keyword>
<evidence type="ECO:0000313" key="13">
    <source>
        <dbReference type="Proteomes" id="UP000762676"/>
    </source>
</evidence>
<protein>
    <submittedName>
        <fullName evidence="12">Condensin complex subunit 3</fullName>
    </submittedName>
</protein>
<feature type="domain" description="Nuclear condensin complex subunit 3 C-terminal" evidence="10">
    <location>
        <begin position="626"/>
        <end position="781"/>
    </location>
</feature>
<feature type="domain" description="DUF7041" evidence="11">
    <location>
        <begin position="870"/>
        <end position="952"/>
    </location>
</feature>
<keyword evidence="6" id="KW-0226">DNA condensation</keyword>
<keyword evidence="3" id="KW-0158">Chromosome</keyword>
<accession>A0AAV4G385</accession>
<dbReference type="InterPro" id="IPR055469">
    <property type="entry name" value="DUF7041"/>
</dbReference>
<evidence type="ECO:0000259" key="11">
    <source>
        <dbReference type="Pfam" id="PF23055"/>
    </source>
</evidence>
<organism evidence="12 13">
    <name type="scientific">Elysia marginata</name>
    <dbReference type="NCBI Taxonomy" id="1093978"/>
    <lineage>
        <taxon>Eukaryota</taxon>
        <taxon>Metazoa</taxon>
        <taxon>Spiralia</taxon>
        <taxon>Lophotrochozoa</taxon>
        <taxon>Mollusca</taxon>
        <taxon>Gastropoda</taxon>
        <taxon>Heterobranchia</taxon>
        <taxon>Euthyneura</taxon>
        <taxon>Panpulmonata</taxon>
        <taxon>Sacoglossa</taxon>
        <taxon>Placobranchoidea</taxon>
        <taxon>Plakobranchidae</taxon>
        <taxon>Elysia</taxon>
    </lineage>
</organism>
<dbReference type="GO" id="GO:0051301">
    <property type="term" value="P:cell division"/>
    <property type="evidence" value="ECO:0007669"/>
    <property type="project" value="UniProtKB-KW"/>
</dbReference>
<comment type="subcellular location">
    <subcellularLocation>
        <location evidence="1">Chromosome</location>
    </subcellularLocation>
</comment>
<keyword evidence="4" id="KW-0132">Cell division</keyword>
<dbReference type="Pfam" id="PF12719">
    <property type="entry name" value="Cnd3"/>
    <property type="match status" value="2"/>
</dbReference>
<dbReference type="InterPro" id="IPR016024">
    <property type="entry name" value="ARM-type_fold"/>
</dbReference>
<gene>
    <name evidence="12" type="ORF">ElyMa_004038400</name>
</gene>
<dbReference type="GO" id="GO:0005737">
    <property type="term" value="C:cytoplasm"/>
    <property type="evidence" value="ECO:0007669"/>
    <property type="project" value="TreeGrafter"/>
</dbReference>
<evidence type="ECO:0000256" key="1">
    <source>
        <dbReference type="ARBA" id="ARBA00004286"/>
    </source>
</evidence>
<evidence type="ECO:0000256" key="7">
    <source>
        <dbReference type="ARBA" id="ARBA00023306"/>
    </source>
</evidence>
<reference evidence="12 13" key="1">
    <citation type="journal article" date="2021" name="Elife">
        <title>Chloroplast acquisition without the gene transfer in kleptoplastic sea slugs, Plakobranchus ocellatus.</title>
        <authorList>
            <person name="Maeda T."/>
            <person name="Takahashi S."/>
            <person name="Yoshida T."/>
            <person name="Shimamura S."/>
            <person name="Takaki Y."/>
            <person name="Nagai Y."/>
            <person name="Toyoda A."/>
            <person name="Suzuki Y."/>
            <person name="Arimoto A."/>
            <person name="Ishii H."/>
            <person name="Satoh N."/>
            <person name="Nishiyama T."/>
            <person name="Hasebe M."/>
            <person name="Maruyama T."/>
            <person name="Minagawa J."/>
            <person name="Obokata J."/>
            <person name="Shigenobu S."/>
        </authorList>
    </citation>
    <scope>NUCLEOTIDE SEQUENCE [LARGE SCALE GENOMIC DNA]</scope>
</reference>
<proteinExistence type="inferred from homology"/>
<dbReference type="PANTHER" id="PTHR14418:SF5">
    <property type="entry name" value="CONDENSIN COMPLEX SUBUNIT 3"/>
    <property type="match status" value="1"/>
</dbReference>
<dbReference type="SUPFAM" id="SSF48371">
    <property type="entry name" value="ARM repeat"/>
    <property type="match status" value="1"/>
</dbReference>
<evidence type="ECO:0000256" key="4">
    <source>
        <dbReference type="ARBA" id="ARBA00022618"/>
    </source>
</evidence>
<dbReference type="InterPro" id="IPR025977">
    <property type="entry name" value="Cnd3_C"/>
</dbReference>
<evidence type="ECO:0000256" key="2">
    <source>
        <dbReference type="ARBA" id="ARBA00006533"/>
    </source>
</evidence>
<evidence type="ECO:0000256" key="6">
    <source>
        <dbReference type="ARBA" id="ARBA00023067"/>
    </source>
</evidence>
<comment type="caution">
    <text evidence="12">The sequence shown here is derived from an EMBL/GenBank/DDBJ whole genome shotgun (WGS) entry which is preliminary data.</text>
</comment>
<evidence type="ECO:0000256" key="8">
    <source>
        <dbReference type="SAM" id="Coils"/>
    </source>
</evidence>
<evidence type="ECO:0000259" key="10">
    <source>
        <dbReference type="Pfam" id="PF12719"/>
    </source>
</evidence>
<keyword evidence="7" id="KW-0131">Cell cycle</keyword>
<dbReference type="Gene3D" id="1.25.10.10">
    <property type="entry name" value="Leucine-rich Repeat Variant"/>
    <property type="match status" value="1"/>
</dbReference>
<evidence type="ECO:0000256" key="5">
    <source>
        <dbReference type="ARBA" id="ARBA00022776"/>
    </source>
</evidence>
<feature type="domain" description="Nuclear condensin complex subunit 3 C-terminal" evidence="10">
    <location>
        <begin position="557"/>
        <end position="625"/>
    </location>
</feature>
<dbReference type="Proteomes" id="UP000762676">
    <property type="component" value="Unassembled WGS sequence"/>
</dbReference>
<dbReference type="Pfam" id="PF02151">
    <property type="entry name" value="UVR"/>
    <property type="match status" value="1"/>
</dbReference>
<feature type="coiled-coil region" evidence="8">
    <location>
        <begin position="822"/>
        <end position="849"/>
    </location>
</feature>
<dbReference type="AlphaFoldDB" id="A0AAV4G385"/>
<keyword evidence="5" id="KW-0498">Mitosis</keyword>
<evidence type="ECO:0000259" key="9">
    <source>
        <dbReference type="Pfam" id="PF02151"/>
    </source>
</evidence>
<dbReference type="GO" id="GO:0007076">
    <property type="term" value="P:mitotic chromosome condensation"/>
    <property type="evidence" value="ECO:0007669"/>
    <property type="project" value="InterPro"/>
</dbReference>
<dbReference type="InterPro" id="IPR001943">
    <property type="entry name" value="UVR_dom"/>
</dbReference>
<evidence type="ECO:0000313" key="12">
    <source>
        <dbReference type="EMBL" id="GFR80137.1"/>
    </source>
</evidence>
<dbReference type="GO" id="GO:0000793">
    <property type="term" value="C:condensed chromosome"/>
    <property type="evidence" value="ECO:0007669"/>
    <property type="project" value="TreeGrafter"/>
</dbReference>